<dbReference type="OrthoDB" id="1743486at2759"/>
<dbReference type="EMBL" id="JACXVP010000010">
    <property type="protein sequence ID" value="KAG5579888.1"/>
    <property type="molecule type" value="Genomic_DNA"/>
</dbReference>
<dbReference type="Proteomes" id="UP000824120">
    <property type="component" value="Chromosome 10"/>
</dbReference>
<proteinExistence type="predicted"/>
<protein>
    <submittedName>
        <fullName evidence="1">Uncharacterized protein</fullName>
    </submittedName>
</protein>
<evidence type="ECO:0000313" key="1">
    <source>
        <dbReference type="EMBL" id="KAG5579888.1"/>
    </source>
</evidence>
<sequence>MTAVVTNSEYSHISQNRLDLIFKTIQDYKSISHKGIIADTSVRHMARRISNQDEDDQNKMINNYLEEVKKNLLLNITHYEKSNSFMRSETSDDTHKAQSYES</sequence>
<reference evidence="1 2" key="1">
    <citation type="submission" date="2020-09" db="EMBL/GenBank/DDBJ databases">
        <title>De no assembly of potato wild relative species, Solanum commersonii.</title>
        <authorList>
            <person name="Cho K."/>
        </authorList>
    </citation>
    <scope>NUCLEOTIDE SEQUENCE [LARGE SCALE GENOMIC DNA]</scope>
    <source>
        <strain evidence="1">LZ3.2</strain>
        <tissue evidence="1">Leaf</tissue>
    </source>
</reference>
<accession>A0A9J5WY38</accession>
<evidence type="ECO:0000313" key="2">
    <source>
        <dbReference type="Proteomes" id="UP000824120"/>
    </source>
</evidence>
<organism evidence="1 2">
    <name type="scientific">Solanum commersonii</name>
    <name type="common">Commerson's wild potato</name>
    <name type="synonym">Commerson's nightshade</name>
    <dbReference type="NCBI Taxonomy" id="4109"/>
    <lineage>
        <taxon>Eukaryota</taxon>
        <taxon>Viridiplantae</taxon>
        <taxon>Streptophyta</taxon>
        <taxon>Embryophyta</taxon>
        <taxon>Tracheophyta</taxon>
        <taxon>Spermatophyta</taxon>
        <taxon>Magnoliopsida</taxon>
        <taxon>eudicotyledons</taxon>
        <taxon>Gunneridae</taxon>
        <taxon>Pentapetalae</taxon>
        <taxon>asterids</taxon>
        <taxon>lamiids</taxon>
        <taxon>Solanales</taxon>
        <taxon>Solanaceae</taxon>
        <taxon>Solanoideae</taxon>
        <taxon>Solaneae</taxon>
        <taxon>Solanum</taxon>
    </lineage>
</organism>
<comment type="caution">
    <text evidence="1">The sequence shown here is derived from an EMBL/GenBank/DDBJ whole genome shotgun (WGS) entry which is preliminary data.</text>
</comment>
<dbReference type="AlphaFoldDB" id="A0A9J5WY38"/>
<name>A0A9J5WY38_SOLCO</name>
<gene>
    <name evidence="1" type="ORF">H5410_050515</name>
</gene>
<keyword evidence="2" id="KW-1185">Reference proteome</keyword>